<dbReference type="AlphaFoldDB" id="A0A1W1VKJ2"/>
<comment type="similarity">
    <text evidence="1 5">Belongs to the FliD family.</text>
</comment>
<sequence>MADMRIVGIFSGLDTQSIIDKLMSLERKPIEILKSKEALLEKQREAWEKIGQELSSLRAALFDLTLSSTFAVKVATSSNTSVVEAQAATSASVGKFDITVTQLAQAQSVASSAYTDPTTALNLSGTFSINGKSITVTTSDSLNSIRDKINAAGAGVTATVVLQQTGSYRLVITSQTTGTAGAINFADDPTTKVLQSLGILDSTGAIANQLVAAQDAIFTVNGLNLTRGSNTVSDAIPGLTLYLKGAGSATLEVKLDGQYIIGKIKAFVDKYNTLMQDISSNIQYDANTRTAGTLIGDSSLSQLEASLRRWVSGLVEGASSPYNSLSGIGVSTSGEAPTLVIDEAKLSQALAAAPDQVASLFNKDSGSSSPSSADGVAVRLRKILDLWLTGSQSGVGFLKAKEDFFSQGIRSIEDQIQAMEERLKVRERVLWQQFNAMEEWLARLNAQSTWLAQQFSKAANNK</sequence>
<keyword evidence="5" id="KW-0964">Secreted</keyword>
<dbReference type="Pfam" id="PF02465">
    <property type="entry name" value="FliD_N"/>
    <property type="match status" value="1"/>
</dbReference>
<evidence type="ECO:0000256" key="3">
    <source>
        <dbReference type="ARBA" id="ARBA00023054"/>
    </source>
</evidence>
<evidence type="ECO:0000256" key="5">
    <source>
        <dbReference type="RuleBase" id="RU362066"/>
    </source>
</evidence>
<dbReference type="InterPro" id="IPR010809">
    <property type="entry name" value="FliD_C"/>
</dbReference>
<organism evidence="8 9">
    <name type="scientific">Thermanaeromonas toyohensis ToBE</name>
    <dbReference type="NCBI Taxonomy" id="698762"/>
    <lineage>
        <taxon>Bacteria</taxon>
        <taxon>Bacillati</taxon>
        <taxon>Bacillota</taxon>
        <taxon>Clostridia</taxon>
        <taxon>Neomoorellales</taxon>
        <taxon>Neomoorellaceae</taxon>
        <taxon>Thermanaeromonas</taxon>
    </lineage>
</organism>
<dbReference type="GO" id="GO:0009421">
    <property type="term" value="C:bacterial-type flagellum filament cap"/>
    <property type="evidence" value="ECO:0007669"/>
    <property type="project" value="InterPro"/>
</dbReference>
<keyword evidence="4 5" id="KW-0975">Bacterial flagellum</keyword>
<dbReference type="InterPro" id="IPR040026">
    <property type="entry name" value="FliD"/>
</dbReference>
<comment type="subcellular location">
    <subcellularLocation>
        <location evidence="5">Secreted</location>
    </subcellularLocation>
    <subcellularLocation>
        <location evidence="5">Bacterial flagellum</location>
    </subcellularLocation>
</comment>
<evidence type="ECO:0000313" key="9">
    <source>
        <dbReference type="Proteomes" id="UP000192569"/>
    </source>
</evidence>
<dbReference type="GO" id="GO:0007155">
    <property type="term" value="P:cell adhesion"/>
    <property type="evidence" value="ECO:0007669"/>
    <property type="project" value="InterPro"/>
</dbReference>
<evidence type="ECO:0000259" key="6">
    <source>
        <dbReference type="Pfam" id="PF02465"/>
    </source>
</evidence>
<dbReference type="RefSeq" id="WP_084664440.1">
    <property type="nucleotide sequence ID" value="NZ_LT838272.1"/>
</dbReference>
<evidence type="ECO:0000256" key="4">
    <source>
        <dbReference type="ARBA" id="ARBA00023143"/>
    </source>
</evidence>
<keyword evidence="8" id="KW-0282">Flagellum</keyword>
<dbReference type="Pfam" id="PF07195">
    <property type="entry name" value="FliD_C"/>
    <property type="match status" value="1"/>
</dbReference>
<gene>
    <name evidence="8" type="ORF">SAMN00808754_0936</name>
</gene>
<keyword evidence="8" id="KW-0969">Cilium</keyword>
<comment type="subunit">
    <text evidence="2 5">Homopentamer.</text>
</comment>
<dbReference type="GO" id="GO:0009424">
    <property type="term" value="C:bacterial-type flagellum hook"/>
    <property type="evidence" value="ECO:0007669"/>
    <property type="project" value="UniProtKB-UniRule"/>
</dbReference>
<dbReference type="Proteomes" id="UP000192569">
    <property type="component" value="Chromosome I"/>
</dbReference>
<reference evidence="8 9" key="1">
    <citation type="submission" date="2017-04" db="EMBL/GenBank/DDBJ databases">
        <authorList>
            <person name="Afonso C.L."/>
            <person name="Miller P.J."/>
            <person name="Scott M.A."/>
            <person name="Spackman E."/>
            <person name="Goraichik I."/>
            <person name="Dimitrov K.M."/>
            <person name="Suarez D.L."/>
            <person name="Swayne D.E."/>
        </authorList>
    </citation>
    <scope>NUCLEOTIDE SEQUENCE [LARGE SCALE GENOMIC DNA]</scope>
    <source>
        <strain evidence="8 9">ToBE</strain>
    </source>
</reference>
<feature type="domain" description="Flagellar hook-associated protein 2 C-terminal" evidence="7">
    <location>
        <begin position="213"/>
        <end position="446"/>
    </location>
</feature>
<dbReference type="PANTHER" id="PTHR30288:SF0">
    <property type="entry name" value="FLAGELLAR HOOK-ASSOCIATED PROTEIN 2"/>
    <property type="match status" value="1"/>
</dbReference>
<proteinExistence type="inferred from homology"/>
<dbReference type="InterPro" id="IPR010810">
    <property type="entry name" value="Flagellin_hook_IN_motif"/>
</dbReference>
<dbReference type="GO" id="GO:0005576">
    <property type="term" value="C:extracellular region"/>
    <property type="evidence" value="ECO:0007669"/>
    <property type="project" value="UniProtKB-SubCell"/>
</dbReference>
<dbReference type="Pfam" id="PF07196">
    <property type="entry name" value="Flagellin_IN"/>
    <property type="match status" value="1"/>
</dbReference>
<dbReference type="OrthoDB" id="9776025at2"/>
<keyword evidence="3" id="KW-0175">Coiled coil</keyword>
<dbReference type="STRING" id="698762.SAMN00808754_0936"/>
<accession>A0A1W1VKJ2</accession>
<feature type="domain" description="Flagellar hook-associated protein 2 N-terminal" evidence="6">
    <location>
        <begin position="11"/>
        <end position="107"/>
    </location>
</feature>
<evidence type="ECO:0000256" key="1">
    <source>
        <dbReference type="ARBA" id="ARBA00009764"/>
    </source>
</evidence>
<dbReference type="GO" id="GO:0071973">
    <property type="term" value="P:bacterial-type flagellum-dependent cell motility"/>
    <property type="evidence" value="ECO:0007669"/>
    <property type="project" value="TreeGrafter"/>
</dbReference>
<keyword evidence="8" id="KW-0966">Cell projection</keyword>
<dbReference type="PANTHER" id="PTHR30288">
    <property type="entry name" value="FLAGELLAR CAP/ASSEMBLY PROTEIN FLID"/>
    <property type="match status" value="1"/>
</dbReference>
<dbReference type="InterPro" id="IPR003481">
    <property type="entry name" value="FliD_N"/>
</dbReference>
<evidence type="ECO:0000256" key="2">
    <source>
        <dbReference type="ARBA" id="ARBA00011255"/>
    </source>
</evidence>
<dbReference type="EMBL" id="LT838272">
    <property type="protein sequence ID" value="SMB93905.1"/>
    <property type="molecule type" value="Genomic_DNA"/>
</dbReference>
<evidence type="ECO:0000259" key="7">
    <source>
        <dbReference type="Pfam" id="PF07195"/>
    </source>
</evidence>
<keyword evidence="9" id="KW-1185">Reference proteome</keyword>
<comment type="function">
    <text evidence="5">Required for morphogenesis and for the elongation of the flagellar filament by facilitating polymerization of the flagellin monomers at the tip of growing filament. Forms a capping structure, which prevents flagellin subunits (transported through the central channel of the flagellum) from leaking out without polymerization at the distal end.</text>
</comment>
<protein>
    <recommendedName>
        <fullName evidence="5">Flagellar hook-associated protein 2</fullName>
        <shortName evidence="5">HAP2</shortName>
    </recommendedName>
    <alternativeName>
        <fullName evidence="5">Flagellar cap protein</fullName>
    </alternativeName>
</protein>
<name>A0A1W1VKJ2_9FIRM</name>
<evidence type="ECO:0000313" key="8">
    <source>
        <dbReference type="EMBL" id="SMB93905.1"/>
    </source>
</evidence>